<dbReference type="EMBL" id="AM920689">
    <property type="protein sequence ID" value="CAP50053.1"/>
    <property type="molecule type" value="Genomic_DNA"/>
</dbReference>
<sequence length="70" mass="7622">MHHGQPGRTTPAAGDMGGRCVADRRLRIAGQCVDRRPSPPVRRPGLQFLRHRPGVRLPDPAGEATATIYL</sequence>
<evidence type="ECO:0000313" key="2">
    <source>
        <dbReference type="Proteomes" id="UP000001188"/>
    </source>
</evidence>
<gene>
    <name evidence="1" type="ORF">XCCB100_0714</name>
</gene>
<accession>B0RNL8</accession>
<proteinExistence type="predicted"/>
<organism evidence="1 2">
    <name type="scientific">Xanthomonas campestris pv. campestris (strain B100)</name>
    <dbReference type="NCBI Taxonomy" id="509169"/>
    <lineage>
        <taxon>Bacteria</taxon>
        <taxon>Pseudomonadati</taxon>
        <taxon>Pseudomonadota</taxon>
        <taxon>Gammaproteobacteria</taxon>
        <taxon>Lysobacterales</taxon>
        <taxon>Lysobacteraceae</taxon>
        <taxon>Xanthomonas</taxon>
    </lineage>
</organism>
<dbReference type="HOGENOM" id="CLU_203356_0_0_6"/>
<protein>
    <submittedName>
        <fullName evidence="1">Uncharacterized protein</fullName>
    </submittedName>
</protein>
<dbReference type="Proteomes" id="UP000001188">
    <property type="component" value="Chromosome"/>
</dbReference>
<dbReference type="AlphaFoldDB" id="B0RNL8"/>
<dbReference type="KEGG" id="xca:xcc-b100_0714"/>
<name>B0RNL8_XANCB</name>
<reference evidence="1 2" key="1">
    <citation type="journal article" date="2008" name="J. Biotechnol.">
        <title>The genome of Xanthomonas campestris pv. campestris B100 and its use for the reconstruction of metabolic pathways involved in xanthan biosynthesis.</title>
        <authorList>
            <person name="Vorholter F.J."/>
            <person name="Schneiker S."/>
            <person name="Goesmann A."/>
            <person name="Krause L."/>
            <person name="Bekel T."/>
            <person name="Kaiser O."/>
            <person name="Linke B."/>
            <person name="Patschkowski T."/>
            <person name="Ruckert C."/>
            <person name="Schmid J."/>
            <person name="Sidhu V.K."/>
            <person name="Sieber V."/>
            <person name="Tauch A."/>
            <person name="Watt S.A."/>
            <person name="Weisshaar B."/>
            <person name="Becker A."/>
            <person name="Niehaus K."/>
            <person name="Puhler A."/>
        </authorList>
    </citation>
    <scope>NUCLEOTIDE SEQUENCE [LARGE SCALE GENOMIC DNA]</scope>
    <source>
        <strain evidence="1 2">B100</strain>
    </source>
</reference>
<evidence type="ECO:0000313" key="1">
    <source>
        <dbReference type="EMBL" id="CAP50053.1"/>
    </source>
</evidence>